<dbReference type="Pfam" id="PF01497">
    <property type="entry name" value="Peripla_BP_2"/>
    <property type="match status" value="1"/>
</dbReference>
<dbReference type="Proteomes" id="UP001227162">
    <property type="component" value="Unassembled WGS sequence"/>
</dbReference>
<dbReference type="RefSeq" id="WP_317624978.1">
    <property type="nucleotide sequence ID" value="NZ_JANFFA010000001.1"/>
</dbReference>
<accession>A0AAJ1UB89</accession>
<dbReference type="CDD" id="cd01149">
    <property type="entry name" value="HutB"/>
    <property type="match status" value="1"/>
</dbReference>
<dbReference type="InterPro" id="IPR050902">
    <property type="entry name" value="ABC_Transporter_SBP"/>
</dbReference>
<reference evidence="3" key="1">
    <citation type="submission" date="2022-07" db="EMBL/GenBank/DDBJ databases">
        <authorList>
            <person name="Otstavnykh N."/>
            <person name="Isaeva M."/>
            <person name="Bystritskaya E."/>
        </authorList>
    </citation>
    <scope>NUCLEOTIDE SEQUENCE</scope>
    <source>
        <strain evidence="3">10Alg 79</strain>
    </source>
</reference>
<sequence>MRRVHPLLWLQTGLALVLLMSLAVTARADEKAQRIVSVGGAVTEIVYALGEEDRLVARDTTSNHPPAALDLPDVGYIRRLSPEGLMSVNPDLIIAEEGAGPPEAVEVLEQAAIPLVEIPGGYTGAAVSAKINAVAAALGVPEKGTDLARKIDAQIKAAGAVAQTGEKTRVLFILSMAGGRIIVGGANTAADGIITLAGGENVMGDVEGWKQTTDEAILTANPDVIVMMDREVADEGANMGALNDELFSHTAIAATTAGQNRAVVRLDGMMMLGFSVRTAEGITKLSEALAAAGD</sequence>
<keyword evidence="1" id="KW-0732">Signal</keyword>
<dbReference type="InterPro" id="IPR002491">
    <property type="entry name" value="ABC_transptr_periplasmic_BD"/>
</dbReference>
<feature type="chain" id="PRO_5042509005" evidence="1">
    <location>
        <begin position="29"/>
        <end position="294"/>
    </location>
</feature>
<proteinExistence type="predicted"/>
<dbReference type="PROSITE" id="PS50983">
    <property type="entry name" value="FE_B12_PBP"/>
    <property type="match status" value="1"/>
</dbReference>
<reference evidence="3" key="2">
    <citation type="submission" date="2023-04" db="EMBL/GenBank/DDBJ databases">
        <title>'Rhodoalgimonas zhirmunskyi' gen. nov., isolated from a red alga.</title>
        <authorList>
            <person name="Nedashkovskaya O.I."/>
            <person name="Otstavnykh N.Y."/>
            <person name="Bystritskaya E.P."/>
            <person name="Balabanova L.A."/>
            <person name="Isaeva M.P."/>
        </authorList>
    </citation>
    <scope>NUCLEOTIDE SEQUENCE</scope>
    <source>
        <strain evidence="3">10Alg 79</strain>
    </source>
</reference>
<evidence type="ECO:0000313" key="4">
    <source>
        <dbReference type="Proteomes" id="UP001227162"/>
    </source>
</evidence>
<name>A0AAJ1UB89_9RHOB</name>
<evidence type="ECO:0000259" key="2">
    <source>
        <dbReference type="PROSITE" id="PS50983"/>
    </source>
</evidence>
<dbReference type="Gene3D" id="3.40.50.1980">
    <property type="entry name" value="Nitrogenase molybdenum iron protein domain"/>
    <property type="match status" value="2"/>
</dbReference>
<feature type="domain" description="Fe/B12 periplasmic-binding" evidence="2">
    <location>
        <begin position="34"/>
        <end position="293"/>
    </location>
</feature>
<dbReference type="SUPFAM" id="SSF53807">
    <property type="entry name" value="Helical backbone' metal receptor"/>
    <property type="match status" value="1"/>
</dbReference>
<evidence type="ECO:0000256" key="1">
    <source>
        <dbReference type="SAM" id="SignalP"/>
    </source>
</evidence>
<dbReference type="PANTHER" id="PTHR30535:SF4">
    <property type="entry name" value="HEMIN-BINDING PERIPLASMIC PROTEIN HMUT"/>
    <property type="match status" value="1"/>
</dbReference>
<dbReference type="EMBL" id="JANFFA010000001">
    <property type="protein sequence ID" value="MDQ2093386.1"/>
    <property type="molecule type" value="Genomic_DNA"/>
</dbReference>
<keyword evidence="4" id="KW-1185">Reference proteome</keyword>
<organism evidence="3 4">
    <name type="scientific">Rhodalgimonas zhirmunskyi</name>
    <dbReference type="NCBI Taxonomy" id="2964767"/>
    <lineage>
        <taxon>Bacteria</taxon>
        <taxon>Pseudomonadati</taxon>
        <taxon>Pseudomonadota</taxon>
        <taxon>Alphaproteobacteria</taxon>
        <taxon>Rhodobacterales</taxon>
        <taxon>Roseobacteraceae</taxon>
        <taxon>Rhodalgimonas</taxon>
    </lineage>
</organism>
<dbReference type="PANTHER" id="PTHR30535">
    <property type="entry name" value="VITAMIN B12-BINDING PROTEIN"/>
    <property type="match status" value="1"/>
</dbReference>
<evidence type="ECO:0000313" key="3">
    <source>
        <dbReference type="EMBL" id="MDQ2093386.1"/>
    </source>
</evidence>
<comment type="caution">
    <text evidence="3">The sequence shown here is derived from an EMBL/GenBank/DDBJ whole genome shotgun (WGS) entry which is preliminary data.</text>
</comment>
<dbReference type="AlphaFoldDB" id="A0AAJ1UB89"/>
<feature type="signal peptide" evidence="1">
    <location>
        <begin position="1"/>
        <end position="28"/>
    </location>
</feature>
<protein>
    <submittedName>
        <fullName evidence="3">ABC transporter substrate-binding protein</fullName>
    </submittedName>
</protein>
<gene>
    <name evidence="3" type="ORF">NOI20_04630</name>
</gene>